<organism evidence="1 2">
    <name type="scientific">Papaver somniferum</name>
    <name type="common">Opium poppy</name>
    <dbReference type="NCBI Taxonomy" id="3469"/>
    <lineage>
        <taxon>Eukaryota</taxon>
        <taxon>Viridiplantae</taxon>
        <taxon>Streptophyta</taxon>
        <taxon>Embryophyta</taxon>
        <taxon>Tracheophyta</taxon>
        <taxon>Spermatophyta</taxon>
        <taxon>Magnoliopsida</taxon>
        <taxon>Ranunculales</taxon>
        <taxon>Papaveraceae</taxon>
        <taxon>Papaveroideae</taxon>
        <taxon>Papaver</taxon>
    </lineage>
</organism>
<keyword evidence="2" id="KW-1185">Reference proteome</keyword>
<proteinExistence type="predicted"/>
<dbReference type="Proteomes" id="UP000316621">
    <property type="component" value="Chromosome 8"/>
</dbReference>
<gene>
    <name evidence="1" type="ORF">C5167_050287</name>
</gene>
<reference evidence="1 2" key="1">
    <citation type="journal article" date="2018" name="Science">
        <title>The opium poppy genome and morphinan production.</title>
        <authorList>
            <person name="Guo L."/>
            <person name="Winzer T."/>
            <person name="Yang X."/>
            <person name="Li Y."/>
            <person name="Ning Z."/>
            <person name="He Z."/>
            <person name="Teodor R."/>
            <person name="Lu Y."/>
            <person name="Bowser T.A."/>
            <person name="Graham I.A."/>
            <person name="Ye K."/>
        </authorList>
    </citation>
    <scope>NUCLEOTIDE SEQUENCE [LARGE SCALE GENOMIC DNA]</scope>
    <source>
        <strain evidence="2">cv. HN1</strain>
        <tissue evidence="1">Leaves</tissue>
    </source>
</reference>
<dbReference type="Gramene" id="RZC74804">
    <property type="protein sequence ID" value="RZC74804"/>
    <property type="gene ID" value="C5167_050287"/>
</dbReference>
<accession>A0A4Y7KN89</accession>
<dbReference type="EMBL" id="CM010722">
    <property type="protein sequence ID" value="RZC74804.1"/>
    <property type="molecule type" value="Genomic_DNA"/>
</dbReference>
<dbReference type="OrthoDB" id="10548189at2759"/>
<name>A0A4Y7KN89_PAPSO</name>
<protein>
    <submittedName>
        <fullName evidence="1">Uncharacterized protein</fullName>
    </submittedName>
</protein>
<sequence length="287" mass="32591">MTLLDNTLCSCEVTKLDDSEVPNLCRDNDVQGIQKVEVEEDSVKIQTVGKEEENIEIVTNMKVKIERELTLSQIHEDCFLPETFVPENLCGRVLQSPQTSSPTFSLGFGFSTKDFEQGFEIEEGPSEISTREISTNEQTEILAGSQTSMDDEPLIKRLDRISNKRKLMIVPEIEPKVATPTKDVIARIQKMLKKPIAVESLENSIDNLVDHMPLRNLEKSIDILVDHISASVVQSTKPEGSIFTKESKLSLKRKNEDQESKYKGKKERVHLVSPLFQFRFLIRTKAR</sequence>
<evidence type="ECO:0000313" key="1">
    <source>
        <dbReference type="EMBL" id="RZC74804.1"/>
    </source>
</evidence>
<dbReference type="AlphaFoldDB" id="A0A4Y7KN89"/>
<evidence type="ECO:0000313" key="2">
    <source>
        <dbReference type="Proteomes" id="UP000316621"/>
    </source>
</evidence>